<sequence>MKMKKVISLLLSASMAFSLCACGGGAKSEPAKESLKESEGSPASTAGGQIVNVGVPAGIPSLDPYFGTDLGALYVNSEIYEYLFVSSYYGGELEPAIGKEYTEEIVDDKLKVRVTLFDYVYDTAGNQITAEDVVFSYETAKQTGASTFANQLESATVIDDYTVELVFTDPVVGNWKGVAEQVWIVDKDAYDADAFSTNPQATGPYCVKEFVPGSYLTLKKNENYWQTDEKYLNPCYQQNIEEIRYKIILEAAQMTIALQTGDIDVACNVSSTELEYFEDENGEALDGYMVNSATSNLVNALIFNCSKESIVGQDQKLRQAICYAIDEAGLVDGAVNGEGELCHGWANGMEIDYNDKWNSEDYYSYNIEKAKELLAESSYVSAGSPTLRLMLQSNDEKSKAAVIIQGYLLAIGINSEILTYDAALFGTYKYEFDQWDMLLDNQSSTIVASNFMNMTYTSWNGEPCSFNGLHDEEFQTLYSKASSPVETSEENVDSYHEYLKEHAFVYGLWVSKTYQVGVSGIDSIFFSPKLFMVILPGAMEYADDYKSASEK</sequence>
<evidence type="ECO:0000313" key="3">
    <source>
        <dbReference type="EMBL" id="EHI57033.1"/>
    </source>
</evidence>
<dbReference type="PATRIC" id="fig|742737.3.peg.4923"/>
<dbReference type="Gene3D" id="3.40.190.10">
    <property type="entry name" value="Periplasmic binding protein-like II"/>
    <property type="match status" value="1"/>
</dbReference>
<name>G5IN62_9FIRM</name>
<proteinExistence type="predicted"/>
<organism evidence="3 4">
    <name type="scientific">Hungatella hathewayi WAL-18680</name>
    <dbReference type="NCBI Taxonomy" id="742737"/>
    <lineage>
        <taxon>Bacteria</taxon>
        <taxon>Bacillati</taxon>
        <taxon>Bacillota</taxon>
        <taxon>Clostridia</taxon>
        <taxon>Lachnospirales</taxon>
        <taxon>Lachnospiraceae</taxon>
        <taxon>Hungatella</taxon>
    </lineage>
</organism>
<keyword evidence="4" id="KW-1185">Reference proteome</keyword>
<evidence type="ECO:0000259" key="2">
    <source>
        <dbReference type="Pfam" id="PF00496"/>
    </source>
</evidence>
<dbReference type="CDD" id="cd00995">
    <property type="entry name" value="PBP2_NikA_DppA_OppA_like"/>
    <property type="match status" value="1"/>
</dbReference>
<dbReference type="GO" id="GO:0043190">
    <property type="term" value="C:ATP-binding cassette (ABC) transporter complex"/>
    <property type="evidence" value="ECO:0007669"/>
    <property type="project" value="InterPro"/>
</dbReference>
<dbReference type="InterPro" id="IPR000914">
    <property type="entry name" value="SBP_5_dom"/>
</dbReference>
<dbReference type="HOGENOM" id="CLU_017028_7_4_9"/>
<dbReference type="RefSeq" id="WP_006782928.1">
    <property type="nucleotide sequence ID" value="NZ_CP040506.1"/>
</dbReference>
<dbReference type="Pfam" id="PF00496">
    <property type="entry name" value="SBP_bac_5"/>
    <property type="match status" value="1"/>
</dbReference>
<protein>
    <recommendedName>
        <fullName evidence="2">Solute-binding protein family 5 domain-containing protein</fullName>
    </recommendedName>
</protein>
<dbReference type="AlphaFoldDB" id="G5IN62"/>
<dbReference type="GO" id="GO:0015833">
    <property type="term" value="P:peptide transport"/>
    <property type="evidence" value="ECO:0007669"/>
    <property type="project" value="TreeGrafter"/>
</dbReference>
<dbReference type="InterPro" id="IPR030678">
    <property type="entry name" value="Peptide/Ni-bd"/>
</dbReference>
<dbReference type="Gene3D" id="3.10.105.10">
    <property type="entry name" value="Dipeptide-binding Protein, Domain 3"/>
    <property type="match status" value="1"/>
</dbReference>
<dbReference type="EMBL" id="ADLN01000127">
    <property type="protein sequence ID" value="EHI57033.1"/>
    <property type="molecule type" value="Genomic_DNA"/>
</dbReference>
<dbReference type="Proteomes" id="UP000005384">
    <property type="component" value="Unassembled WGS sequence"/>
</dbReference>
<evidence type="ECO:0000256" key="1">
    <source>
        <dbReference type="SAM" id="SignalP"/>
    </source>
</evidence>
<feature type="domain" description="Solute-binding protein family 5" evidence="2">
    <location>
        <begin position="95"/>
        <end position="460"/>
    </location>
</feature>
<feature type="chain" id="PRO_5039579801" description="Solute-binding protein family 5 domain-containing protein" evidence="1">
    <location>
        <begin position="22"/>
        <end position="551"/>
    </location>
</feature>
<keyword evidence="1" id="KW-0732">Signal</keyword>
<reference evidence="3 4" key="1">
    <citation type="submission" date="2011-08" db="EMBL/GenBank/DDBJ databases">
        <title>The Genome Sequence of Clostridium hathewayi WAL-18680.</title>
        <authorList>
            <consortium name="The Broad Institute Genome Sequencing Platform"/>
            <person name="Earl A."/>
            <person name="Ward D."/>
            <person name="Feldgarden M."/>
            <person name="Gevers D."/>
            <person name="Finegold S.M."/>
            <person name="Summanen P.H."/>
            <person name="Molitoris D.R."/>
            <person name="Song M."/>
            <person name="Daigneault M."/>
            <person name="Allen-Vercoe E."/>
            <person name="Young S.K."/>
            <person name="Zeng Q."/>
            <person name="Gargeya S."/>
            <person name="Fitzgerald M."/>
            <person name="Haas B."/>
            <person name="Abouelleil A."/>
            <person name="Alvarado L."/>
            <person name="Arachchi H.M."/>
            <person name="Berlin A."/>
            <person name="Brown A."/>
            <person name="Chapman S.B."/>
            <person name="Chen Z."/>
            <person name="Dunbar C."/>
            <person name="Freedman E."/>
            <person name="Gearin G."/>
            <person name="Gellesch M."/>
            <person name="Goldberg J."/>
            <person name="Griggs A."/>
            <person name="Gujja S."/>
            <person name="Heiman D."/>
            <person name="Howarth C."/>
            <person name="Larson L."/>
            <person name="Lui A."/>
            <person name="MacDonald P.J.P."/>
            <person name="Montmayeur A."/>
            <person name="Murphy C."/>
            <person name="Neiman D."/>
            <person name="Pearson M."/>
            <person name="Priest M."/>
            <person name="Roberts A."/>
            <person name="Saif S."/>
            <person name="Shea T."/>
            <person name="Shenoy N."/>
            <person name="Sisk P."/>
            <person name="Stolte C."/>
            <person name="Sykes S."/>
            <person name="Wortman J."/>
            <person name="Nusbaum C."/>
            <person name="Birren B."/>
        </authorList>
    </citation>
    <scope>NUCLEOTIDE SEQUENCE [LARGE SCALE GENOMIC DNA]</scope>
    <source>
        <strain evidence="3 4">WAL-18680</strain>
    </source>
</reference>
<dbReference type="PROSITE" id="PS51257">
    <property type="entry name" value="PROKAR_LIPOPROTEIN"/>
    <property type="match status" value="1"/>
</dbReference>
<dbReference type="InterPro" id="IPR039424">
    <property type="entry name" value="SBP_5"/>
</dbReference>
<dbReference type="SUPFAM" id="SSF53850">
    <property type="entry name" value="Periplasmic binding protein-like II"/>
    <property type="match status" value="1"/>
</dbReference>
<dbReference type="GO" id="GO:0042597">
    <property type="term" value="C:periplasmic space"/>
    <property type="evidence" value="ECO:0007669"/>
    <property type="project" value="UniProtKB-ARBA"/>
</dbReference>
<dbReference type="GO" id="GO:1904680">
    <property type="term" value="F:peptide transmembrane transporter activity"/>
    <property type="evidence" value="ECO:0007669"/>
    <property type="project" value="TreeGrafter"/>
</dbReference>
<accession>G5IN62</accession>
<comment type="caution">
    <text evidence="3">The sequence shown here is derived from an EMBL/GenBank/DDBJ whole genome shotgun (WGS) entry which is preliminary data.</text>
</comment>
<dbReference type="PANTHER" id="PTHR30290">
    <property type="entry name" value="PERIPLASMIC BINDING COMPONENT OF ABC TRANSPORTER"/>
    <property type="match status" value="1"/>
</dbReference>
<gene>
    <name evidence="3" type="ORF">HMPREF9473_04940</name>
</gene>
<dbReference type="PIRSF" id="PIRSF002741">
    <property type="entry name" value="MppA"/>
    <property type="match status" value="1"/>
</dbReference>
<evidence type="ECO:0000313" key="4">
    <source>
        <dbReference type="Proteomes" id="UP000005384"/>
    </source>
</evidence>
<feature type="signal peptide" evidence="1">
    <location>
        <begin position="1"/>
        <end position="21"/>
    </location>
</feature>